<keyword evidence="10 14" id="KW-0505">Motor protein</keyword>
<keyword evidence="9 15" id="KW-0175">Coiled coil</keyword>
<dbReference type="CDD" id="cd01364">
    <property type="entry name" value="KISc_BimC_Eg5"/>
    <property type="match status" value="1"/>
</dbReference>
<dbReference type="FunFam" id="3.40.850.10:FF:000019">
    <property type="entry name" value="Kinesin-like protein KIN-5D"/>
    <property type="match status" value="1"/>
</dbReference>
<reference evidence="19 20" key="1">
    <citation type="submission" date="2017-12" db="EMBL/GenBank/DDBJ databases">
        <title>Sequencing, de novo assembly and annotation of complete genome of a new Thraustochytrid species, strain FCC1311.</title>
        <authorList>
            <person name="Sedici K."/>
            <person name="Godart F."/>
            <person name="Aiese Cigliano R."/>
            <person name="Sanseverino W."/>
            <person name="Barakat M."/>
            <person name="Ortet P."/>
            <person name="Marechal E."/>
            <person name="Cagnac O."/>
            <person name="Amato A."/>
        </authorList>
    </citation>
    <scope>NUCLEOTIDE SEQUENCE [LARGE SCALE GENOMIC DNA]</scope>
</reference>
<feature type="compositionally biased region" description="Basic and acidic residues" evidence="16">
    <location>
        <begin position="1017"/>
        <end position="1027"/>
    </location>
</feature>
<evidence type="ECO:0000256" key="7">
    <source>
        <dbReference type="ARBA" id="ARBA00022776"/>
    </source>
</evidence>
<evidence type="ECO:0000256" key="12">
    <source>
        <dbReference type="ARBA" id="ARBA00023306"/>
    </source>
</evidence>
<name>A0A2R5GEC2_9STRA</name>
<dbReference type="InterPro" id="IPR001752">
    <property type="entry name" value="Kinesin_motor_dom"/>
</dbReference>
<comment type="similarity">
    <text evidence="13">Belongs to the TRAFAC class myosin-kinesin ATPase superfamily. Kinesin family. KIN-5/BimC subfamily.</text>
</comment>
<dbReference type="Pfam" id="PF13931">
    <property type="entry name" value="Microtub_bind"/>
    <property type="match status" value="1"/>
</dbReference>
<dbReference type="SMART" id="SM00129">
    <property type="entry name" value="KISc"/>
    <property type="match status" value="1"/>
</dbReference>
<comment type="caution">
    <text evidence="19">The sequence shown here is derived from an EMBL/GenBank/DDBJ whole genome shotgun (WGS) entry which is preliminary data.</text>
</comment>
<evidence type="ECO:0000256" key="13">
    <source>
        <dbReference type="ARBA" id="ARBA00034704"/>
    </source>
</evidence>
<evidence type="ECO:0000259" key="18">
    <source>
        <dbReference type="PROSITE" id="PS50800"/>
    </source>
</evidence>
<keyword evidence="7" id="KW-0498">Mitosis</keyword>
<evidence type="ECO:0000256" key="11">
    <source>
        <dbReference type="ARBA" id="ARBA00023212"/>
    </source>
</evidence>
<keyword evidence="20" id="KW-1185">Reference proteome</keyword>
<sequence>MQHQQQQGGSREDNIKVVVRSRPLNAAEKAAKTPSLVQCDADRGQVSVSMAIGSKRSSKKYNYDMVFGPYSTQAEVYSSAIRPVVDEVLQGYNCTVFAYGQTGTGKTFTMEGNVDDPELQGMIPRAVDSIFQRLEAIDDAEYTIKVSFLELYNEELQDLLSVTDEKRLRILDDKSRMGTGVSCHNLEEIMVKNTDEIFEVMRTAMAKRATGETKLNKNSSRSHSIFTLTLHIRETTPEGEDLLKVGKLNLVDLAGSECIGRSGAQNARAREAGNINKSLLTLGRVISALVEKTPHIPYRDSKLTRLLQESLGGRAKTCIIATVAPSVQCLDETLSTLEYASRAKTIKNKPEANQRMTKRTLIKEYAEDLERLRQELSAARAKDGVYLAEDRFNEMTMQIESQSTQIEELEDALEHRQKELSELKDLFEETSSKLEDTSAKLEDTEQELGQTKTELTETKDELQTQVTLVEETRVLVGAHQDTEAKLQERTRELHTVLDEAKGDIENLHAKVQRKTDLEAKNMNASRRYQDSTLDALTGVSREAASFCERQLHHHAALASAVRDLRASHKSQIEAVVEAVNRLGGHANENLAAVSSQAVPALRDAAKADWKRAEDQANAHLDDANSGLEIARIEATAPLTAVLEDVLVRQQNELDRHASVVADRLAASVSDIEGFAVKQTASLDALSQRIATDAQNGRRALEAQTTSVGNFVSAERARLESASDALMQQFATMLTAFRTEAQTNLDNMLSATKDACRNSVETIARAETQTKQEVQAVSSAMQTWCSSSAEANKALKQSVEADAEALRGVAAEVREKTADAASRLATHTGAMLELTKVGHAQAASIRAEATATLDAQSANVQSQVAQYQEIVKEDQNMAVESVQAPATAVDSWTNAAEASANGNSEALSAHFGDARNRVEGLTKSCNQYVNEELLRDEPTSTTPSKKPYAYASDIPATASHDEILAAHRIAKKERQDAFCDDEDQHQHMEAQSPSRMSASSRSGEENENKTAESPASRPETEGTARTELGEISSRVVNQRREQTSSKTSIPFPGGKSPESAQGSLASEESENKDHETEEARLSMDTIMSMKVSQLRKELSALGLSQLGKKDTLQQRLIDAVEAQLD</sequence>
<dbReference type="InterPro" id="IPR025901">
    <property type="entry name" value="Kinesin-assoc_MT-bd_dom"/>
</dbReference>
<feature type="domain" description="Kinesin motor" evidence="17">
    <location>
        <begin position="14"/>
        <end position="346"/>
    </location>
</feature>
<evidence type="ECO:0000313" key="20">
    <source>
        <dbReference type="Proteomes" id="UP000241890"/>
    </source>
</evidence>
<keyword evidence="6 14" id="KW-0547">Nucleotide-binding</keyword>
<comment type="subcellular location">
    <subcellularLocation>
        <location evidence="1">Cytoplasm</location>
        <location evidence="1">Cytoskeleton</location>
    </subcellularLocation>
</comment>
<evidence type="ECO:0000256" key="14">
    <source>
        <dbReference type="PROSITE-ProRule" id="PRU00283"/>
    </source>
</evidence>
<dbReference type="PROSITE" id="PS00411">
    <property type="entry name" value="KINESIN_MOTOR_1"/>
    <property type="match status" value="1"/>
</dbReference>
<dbReference type="SUPFAM" id="SSF52540">
    <property type="entry name" value="P-loop containing nucleoside triphosphate hydrolases"/>
    <property type="match status" value="1"/>
</dbReference>
<feature type="coiled-coil region" evidence="15">
    <location>
        <begin position="355"/>
        <end position="472"/>
    </location>
</feature>
<dbReference type="EMBL" id="BEYU01000049">
    <property type="protein sequence ID" value="GBG28905.1"/>
    <property type="molecule type" value="Genomic_DNA"/>
</dbReference>
<dbReference type="GO" id="GO:0005876">
    <property type="term" value="C:spindle microtubule"/>
    <property type="evidence" value="ECO:0007669"/>
    <property type="project" value="TreeGrafter"/>
</dbReference>
<evidence type="ECO:0000313" key="19">
    <source>
        <dbReference type="EMBL" id="GBG28905.1"/>
    </source>
</evidence>
<evidence type="ECO:0000256" key="8">
    <source>
        <dbReference type="ARBA" id="ARBA00022840"/>
    </source>
</evidence>
<evidence type="ECO:0000256" key="4">
    <source>
        <dbReference type="ARBA" id="ARBA00022618"/>
    </source>
</evidence>
<accession>A0A2R5GEC2</accession>
<dbReference type="InterPro" id="IPR003034">
    <property type="entry name" value="SAP_dom"/>
</dbReference>
<dbReference type="GO" id="GO:0005524">
    <property type="term" value="F:ATP binding"/>
    <property type="evidence" value="ECO:0007669"/>
    <property type="project" value="UniProtKB-UniRule"/>
</dbReference>
<evidence type="ECO:0000256" key="5">
    <source>
        <dbReference type="ARBA" id="ARBA00022701"/>
    </source>
</evidence>
<feature type="binding site" evidence="14">
    <location>
        <begin position="100"/>
        <end position="107"/>
    </location>
    <ligand>
        <name>ATP</name>
        <dbReference type="ChEBI" id="CHEBI:30616"/>
    </ligand>
</feature>
<dbReference type="GO" id="GO:0072686">
    <property type="term" value="C:mitotic spindle"/>
    <property type="evidence" value="ECO:0007669"/>
    <property type="project" value="TreeGrafter"/>
</dbReference>
<dbReference type="Gene3D" id="1.10.720.30">
    <property type="entry name" value="SAP domain"/>
    <property type="match status" value="1"/>
</dbReference>
<keyword evidence="8 14" id="KW-0067">ATP-binding</keyword>
<dbReference type="InParanoid" id="A0A2R5GEC2"/>
<dbReference type="SMART" id="SM00513">
    <property type="entry name" value="SAP"/>
    <property type="match status" value="1"/>
</dbReference>
<evidence type="ECO:0000256" key="16">
    <source>
        <dbReference type="SAM" id="MobiDB-lite"/>
    </source>
</evidence>
<dbReference type="InterPro" id="IPR019821">
    <property type="entry name" value="Kinesin_motor_CS"/>
</dbReference>
<keyword evidence="3" id="KW-0597">Phosphoprotein</keyword>
<organism evidence="19 20">
    <name type="scientific">Hondaea fermentalgiana</name>
    <dbReference type="NCBI Taxonomy" id="2315210"/>
    <lineage>
        <taxon>Eukaryota</taxon>
        <taxon>Sar</taxon>
        <taxon>Stramenopiles</taxon>
        <taxon>Bigyra</taxon>
        <taxon>Labyrinthulomycetes</taxon>
        <taxon>Thraustochytrida</taxon>
        <taxon>Thraustochytriidae</taxon>
        <taxon>Hondaea</taxon>
    </lineage>
</organism>
<evidence type="ECO:0000256" key="10">
    <source>
        <dbReference type="ARBA" id="ARBA00023175"/>
    </source>
</evidence>
<dbReference type="SUPFAM" id="SSF58104">
    <property type="entry name" value="Methyl-accepting chemotaxis protein (MCP) signaling domain"/>
    <property type="match status" value="1"/>
</dbReference>
<dbReference type="InterPro" id="IPR047241">
    <property type="entry name" value="KIF11-like_kin_motor_dom"/>
</dbReference>
<dbReference type="AlphaFoldDB" id="A0A2R5GEC2"/>
<dbReference type="PROSITE" id="PS50067">
    <property type="entry name" value="KINESIN_MOTOR_2"/>
    <property type="match status" value="1"/>
</dbReference>
<dbReference type="GO" id="GO:0008574">
    <property type="term" value="F:plus-end-directed microtubule motor activity"/>
    <property type="evidence" value="ECO:0007669"/>
    <property type="project" value="TreeGrafter"/>
</dbReference>
<feature type="compositionally biased region" description="Basic and acidic residues" evidence="16">
    <location>
        <begin position="1068"/>
        <end position="1080"/>
    </location>
</feature>
<keyword evidence="12" id="KW-0131">Cell cycle</keyword>
<dbReference type="PROSITE" id="PS50800">
    <property type="entry name" value="SAP"/>
    <property type="match status" value="1"/>
</dbReference>
<keyword evidence="4" id="KW-0132">Cell division</keyword>
<evidence type="ECO:0000259" key="17">
    <source>
        <dbReference type="PROSITE" id="PS50067"/>
    </source>
</evidence>
<proteinExistence type="inferred from homology"/>
<dbReference type="Proteomes" id="UP000241890">
    <property type="component" value="Unassembled WGS sequence"/>
</dbReference>
<dbReference type="PRINTS" id="PR00380">
    <property type="entry name" value="KINESINHEAVY"/>
</dbReference>
<dbReference type="GO" id="GO:0051231">
    <property type="term" value="P:spindle elongation"/>
    <property type="evidence" value="ECO:0007669"/>
    <property type="project" value="TreeGrafter"/>
</dbReference>
<evidence type="ECO:0000256" key="2">
    <source>
        <dbReference type="ARBA" id="ARBA00022490"/>
    </source>
</evidence>
<dbReference type="GO" id="GO:0051301">
    <property type="term" value="P:cell division"/>
    <property type="evidence" value="ECO:0007669"/>
    <property type="project" value="UniProtKB-KW"/>
</dbReference>
<feature type="region of interest" description="Disordered" evidence="16">
    <location>
        <begin position="973"/>
        <end position="1083"/>
    </location>
</feature>
<dbReference type="Gene3D" id="3.40.850.10">
    <property type="entry name" value="Kinesin motor domain"/>
    <property type="match status" value="1"/>
</dbReference>
<dbReference type="SUPFAM" id="SSF68906">
    <property type="entry name" value="SAP domain"/>
    <property type="match status" value="1"/>
</dbReference>
<keyword evidence="5" id="KW-0493">Microtubule</keyword>
<dbReference type="Gene3D" id="1.20.120.330">
    <property type="entry name" value="Nucleotidyltransferases domain 2"/>
    <property type="match status" value="1"/>
</dbReference>
<keyword evidence="11" id="KW-0206">Cytoskeleton</keyword>
<dbReference type="InterPro" id="IPR036361">
    <property type="entry name" value="SAP_dom_sf"/>
</dbReference>
<gene>
    <name evidence="19" type="ORF">FCC1311_051262</name>
</gene>
<protein>
    <submittedName>
        <fullName evidence="19">Kinesin-like protein KIF11</fullName>
    </submittedName>
</protein>
<dbReference type="OrthoDB" id="3176171at2759"/>
<dbReference type="GO" id="GO:0090307">
    <property type="term" value="P:mitotic spindle assembly"/>
    <property type="evidence" value="ECO:0007669"/>
    <property type="project" value="TreeGrafter"/>
</dbReference>
<dbReference type="PANTHER" id="PTHR47970:SF12">
    <property type="entry name" value="KINESIN FAMILY MEMBER 11"/>
    <property type="match status" value="1"/>
</dbReference>
<dbReference type="Pfam" id="PF00225">
    <property type="entry name" value="Kinesin"/>
    <property type="match status" value="1"/>
</dbReference>
<evidence type="ECO:0000256" key="6">
    <source>
        <dbReference type="ARBA" id="ARBA00022741"/>
    </source>
</evidence>
<dbReference type="GO" id="GO:0008017">
    <property type="term" value="F:microtubule binding"/>
    <property type="evidence" value="ECO:0007669"/>
    <property type="project" value="InterPro"/>
</dbReference>
<dbReference type="InterPro" id="IPR027417">
    <property type="entry name" value="P-loop_NTPase"/>
</dbReference>
<dbReference type="GO" id="GO:0007018">
    <property type="term" value="P:microtubule-based movement"/>
    <property type="evidence" value="ECO:0007669"/>
    <property type="project" value="InterPro"/>
</dbReference>
<evidence type="ECO:0000256" key="15">
    <source>
        <dbReference type="SAM" id="Coils"/>
    </source>
</evidence>
<dbReference type="InterPro" id="IPR047149">
    <property type="entry name" value="KIF11-like"/>
</dbReference>
<evidence type="ECO:0000256" key="3">
    <source>
        <dbReference type="ARBA" id="ARBA00022553"/>
    </source>
</evidence>
<dbReference type="InterPro" id="IPR036961">
    <property type="entry name" value="Kinesin_motor_dom_sf"/>
</dbReference>
<feature type="domain" description="SAP" evidence="18">
    <location>
        <begin position="1085"/>
        <end position="1119"/>
    </location>
</feature>
<dbReference type="PANTHER" id="PTHR47970">
    <property type="entry name" value="KINESIN-LIKE PROTEIN KIF11"/>
    <property type="match status" value="1"/>
</dbReference>
<evidence type="ECO:0000256" key="1">
    <source>
        <dbReference type="ARBA" id="ARBA00004245"/>
    </source>
</evidence>
<feature type="compositionally biased region" description="Low complexity" evidence="16">
    <location>
        <begin position="991"/>
        <end position="1000"/>
    </location>
</feature>
<evidence type="ECO:0000256" key="9">
    <source>
        <dbReference type="ARBA" id="ARBA00023054"/>
    </source>
</evidence>
<keyword evidence="2" id="KW-0963">Cytoplasm</keyword>
<dbReference type="Pfam" id="PF02037">
    <property type="entry name" value="SAP"/>
    <property type="match status" value="1"/>
</dbReference>